<feature type="domain" description="BPL/LPL catalytic" evidence="1">
    <location>
        <begin position="30"/>
        <end position="241"/>
    </location>
</feature>
<gene>
    <name evidence="2" type="primary">lipM</name>
    <name evidence="2" type="ORF">CLIT_10c02980</name>
</gene>
<dbReference type="EC" id="2.3.1.181" evidence="2"/>
<evidence type="ECO:0000313" key="2">
    <source>
        <dbReference type="EMBL" id="KDR95571.1"/>
    </source>
</evidence>
<dbReference type="OrthoDB" id="9788148at2"/>
<name>A0A069REY0_PEPLI</name>
<keyword evidence="2" id="KW-0012">Acyltransferase</keyword>
<proteinExistence type="predicted"/>
<dbReference type="SUPFAM" id="SSF55681">
    <property type="entry name" value="Class II aaRS and biotin synthetases"/>
    <property type="match status" value="1"/>
</dbReference>
<evidence type="ECO:0000313" key="3">
    <source>
        <dbReference type="Proteomes" id="UP000027946"/>
    </source>
</evidence>
<keyword evidence="2" id="KW-0808">Transferase</keyword>
<dbReference type="InterPro" id="IPR045864">
    <property type="entry name" value="aa-tRNA-synth_II/BPL/LPL"/>
</dbReference>
<accession>A0A069REY0</accession>
<dbReference type="EMBL" id="JJMM01000010">
    <property type="protein sequence ID" value="KDR95571.1"/>
    <property type="molecule type" value="Genomic_DNA"/>
</dbReference>
<comment type="caution">
    <text evidence="2">The sequence shown here is derived from an EMBL/GenBank/DDBJ whole genome shotgun (WGS) entry which is preliminary data.</text>
</comment>
<evidence type="ECO:0000259" key="1">
    <source>
        <dbReference type="PROSITE" id="PS51733"/>
    </source>
</evidence>
<dbReference type="InterPro" id="IPR004143">
    <property type="entry name" value="BPL_LPL_catalytic"/>
</dbReference>
<dbReference type="RefSeq" id="WP_038263922.1">
    <property type="nucleotide sequence ID" value="NZ_FSRH01000006.1"/>
</dbReference>
<dbReference type="Pfam" id="PF21948">
    <property type="entry name" value="LplA-B_cat"/>
    <property type="match status" value="1"/>
</dbReference>
<dbReference type="PANTHER" id="PTHR43679">
    <property type="entry name" value="OCTANOYLTRANSFERASE LIPM-RELATED"/>
    <property type="match status" value="1"/>
</dbReference>
<dbReference type="STRING" id="1121324.CLIT_10c02980"/>
<sequence>MKWRFINTDFNSGPMNMAIDEAILSYHSKGLVPPTLRFYRWDPATISLGYFQKSDKEVDIAQCKASGIDVVRRLSGGRAVLHDSELTYSLIVSEDYPMLPKSITESYKIISGGLLKGFDNMGISADLSPVVSLKNKEFTSSACFDAPSTYELTVGGKKIVGSSQVRQLGVVLQHGSVLNDLDVEKLFSTIKMSSPKAKERIKSSFTQKATSIKHEQGECAKWEDLCNSFFNGFKDALDLDIEIGSLTDEEMEMAKVLCETKYSRDEWTFRR</sequence>
<protein>
    <submittedName>
        <fullName evidence="2">Octanoyltransferase LipM</fullName>
        <ecNumber evidence="2">2.3.1.181</ecNumber>
    </submittedName>
</protein>
<dbReference type="GO" id="GO:0033819">
    <property type="term" value="F:lipoyl(octanoyl) transferase activity"/>
    <property type="evidence" value="ECO:0007669"/>
    <property type="project" value="UniProtKB-EC"/>
</dbReference>
<dbReference type="InterPro" id="IPR050664">
    <property type="entry name" value="Octanoyltrans_LipM/LipL"/>
</dbReference>
<dbReference type="CDD" id="cd16443">
    <property type="entry name" value="LplA"/>
    <property type="match status" value="1"/>
</dbReference>
<keyword evidence="3" id="KW-1185">Reference proteome</keyword>
<organism evidence="2 3">
    <name type="scientific">Peptoclostridium litorale DSM 5388</name>
    <dbReference type="NCBI Taxonomy" id="1121324"/>
    <lineage>
        <taxon>Bacteria</taxon>
        <taxon>Bacillati</taxon>
        <taxon>Bacillota</taxon>
        <taxon>Clostridia</taxon>
        <taxon>Peptostreptococcales</taxon>
        <taxon>Peptoclostridiaceae</taxon>
        <taxon>Peptoclostridium</taxon>
    </lineage>
</organism>
<reference evidence="2 3" key="1">
    <citation type="submission" date="2014-03" db="EMBL/GenBank/DDBJ databases">
        <title>Genome sequence of Clostridium litorale W6, DSM 5388.</title>
        <authorList>
            <person name="Poehlein A."/>
            <person name="Jagirdar A."/>
            <person name="Khonsari B."/>
            <person name="Chibani C.M."/>
            <person name="Gutierrez Gutierrez D.A."/>
            <person name="Davydova E."/>
            <person name="Alghaithi H.S."/>
            <person name="Nair K.P."/>
            <person name="Dhamotharan K."/>
            <person name="Chandran L."/>
            <person name="G W."/>
            <person name="Daniel R."/>
        </authorList>
    </citation>
    <scope>NUCLEOTIDE SEQUENCE [LARGE SCALE GENOMIC DNA]</scope>
    <source>
        <strain evidence="2 3">W6</strain>
    </source>
</reference>
<dbReference type="PROSITE" id="PS51733">
    <property type="entry name" value="BPL_LPL_CATALYTIC"/>
    <property type="match status" value="1"/>
</dbReference>
<dbReference type="Gene3D" id="3.30.930.10">
    <property type="entry name" value="Bira Bifunctional Protein, Domain 2"/>
    <property type="match status" value="1"/>
</dbReference>
<dbReference type="PANTHER" id="PTHR43679:SF2">
    <property type="entry name" value="OCTANOYL-[GCVH]:PROTEIN N-OCTANOYLTRANSFERASE"/>
    <property type="match status" value="1"/>
</dbReference>
<dbReference type="AlphaFoldDB" id="A0A069REY0"/>
<dbReference type="eggNOG" id="COG0095">
    <property type="taxonomic scope" value="Bacteria"/>
</dbReference>
<dbReference type="GO" id="GO:0009249">
    <property type="term" value="P:protein lipoylation"/>
    <property type="evidence" value="ECO:0007669"/>
    <property type="project" value="UniProtKB-ARBA"/>
</dbReference>
<dbReference type="Proteomes" id="UP000027946">
    <property type="component" value="Unassembled WGS sequence"/>
</dbReference>